<proteinExistence type="predicted"/>
<protein>
    <submittedName>
        <fullName evidence="1">Uncharacterized protein</fullName>
    </submittedName>
</protein>
<evidence type="ECO:0000313" key="1">
    <source>
        <dbReference type="EMBL" id="MDC6408243.1"/>
    </source>
</evidence>
<reference evidence="1" key="1">
    <citation type="submission" date="2021-11" db="EMBL/GenBank/DDBJ databases">
        <authorList>
            <person name="Denance N."/>
            <person name="Briand M."/>
            <person name="Dupas E."/>
            <person name="Durand K."/>
            <person name="Legendre B."/>
            <person name="Cunty A."/>
            <person name="Donnadieu C."/>
            <person name="Lopez Roques C."/>
            <person name="Cesbron S."/>
            <person name="Jacques M.A."/>
        </authorList>
    </citation>
    <scope>NUCLEOTIDE SEQUENCE</scope>
    <source>
        <strain evidence="1">CFBP8070</strain>
    </source>
</reference>
<dbReference type="RefSeq" id="WP_154415033.1">
    <property type="nucleotide sequence ID" value="NZ_CP072932.1"/>
</dbReference>
<sequence length="53" mass="5816">MPFASYGTVQRTFFNTPKVAAKVDGENSSPKGCPKLGDKIKNNAADYWLHASR</sequence>
<accession>A0AAW6HW70</accession>
<dbReference type="AlphaFoldDB" id="A0AAW6HW70"/>
<comment type="caution">
    <text evidence="1">The sequence shown here is derived from an EMBL/GenBank/DDBJ whole genome shotgun (WGS) entry which is preliminary data.</text>
</comment>
<gene>
    <name evidence="1" type="ORF">LOK82_06225</name>
</gene>
<reference evidence="1" key="2">
    <citation type="journal article" date="2023" name="Commun. Biol.">
        <title>Suspicions of two bridgehead invasions of Xylella fastidiosa subsp. multiplex in France.</title>
        <authorList>
            <person name="Dupas E."/>
            <person name="Durand K."/>
            <person name="Rieux A."/>
            <person name="Briand M."/>
            <person name="Pruvost O."/>
            <person name="Cunty A."/>
            <person name="Denance N."/>
            <person name="Donnadieu C."/>
            <person name="Legendre B."/>
            <person name="Lopez-Roques C."/>
            <person name="Cesbron S."/>
            <person name="Ravigne V."/>
            <person name="Jacques M.A."/>
        </authorList>
    </citation>
    <scope>NUCLEOTIDE SEQUENCE</scope>
    <source>
        <strain evidence="1">CFBP8070</strain>
    </source>
</reference>
<dbReference type="EMBL" id="JAJKGN010000001">
    <property type="protein sequence ID" value="MDC6408243.1"/>
    <property type="molecule type" value="Genomic_DNA"/>
</dbReference>
<evidence type="ECO:0000313" key="2">
    <source>
        <dbReference type="Proteomes" id="UP001220702"/>
    </source>
</evidence>
<name>A0AAW6HW70_XYLFS</name>
<organism evidence="1 2">
    <name type="scientific">Xylella fastidiosa subsp. multiplex</name>
    <dbReference type="NCBI Taxonomy" id="644357"/>
    <lineage>
        <taxon>Bacteria</taxon>
        <taxon>Pseudomonadati</taxon>
        <taxon>Pseudomonadota</taxon>
        <taxon>Gammaproteobacteria</taxon>
        <taxon>Lysobacterales</taxon>
        <taxon>Lysobacteraceae</taxon>
        <taxon>Xylella</taxon>
    </lineage>
</organism>
<dbReference type="Proteomes" id="UP001220702">
    <property type="component" value="Unassembled WGS sequence"/>
</dbReference>